<dbReference type="RefSeq" id="WP_180701976.1">
    <property type="nucleotide sequence ID" value="NZ_CAOJQT010000014.1"/>
</dbReference>
<gene>
    <name evidence="10" type="primary">topA</name>
    <name evidence="14" type="ORF">CRIB_1853</name>
</gene>
<dbReference type="KEGG" id="ril:CRIB_1853"/>
<dbReference type="InterPro" id="IPR034149">
    <property type="entry name" value="TOPRIM_TopoI"/>
</dbReference>
<keyword evidence="7 10" id="KW-0799">Topoisomerase</keyword>
<dbReference type="SMART" id="SM00437">
    <property type="entry name" value="TOP1Ac"/>
    <property type="match status" value="1"/>
</dbReference>
<dbReference type="HAMAP" id="MF_00952">
    <property type="entry name" value="Topoisom_1_prok"/>
    <property type="match status" value="1"/>
</dbReference>
<dbReference type="AlphaFoldDB" id="A0A1V1I2W4"/>
<dbReference type="InterPro" id="IPR003602">
    <property type="entry name" value="Topo_IA_DNA-bd_dom"/>
</dbReference>
<dbReference type="InterPro" id="IPR006171">
    <property type="entry name" value="TOPRIM_dom"/>
</dbReference>
<dbReference type="InterPro" id="IPR013497">
    <property type="entry name" value="Topo_IA_cen"/>
</dbReference>
<dbReference type="CDD" id="cd00186">
    <property type="entry name" value="TOP1Ac"/>
    <property type="match status" value="1"/>
</dbReference>
<evidence type="ECO:0000256" key="7">
    <source>
        <dbReference type="ARBA" id="ARBA00023029"/>
    </source>
</evidence>
<dbReference type="Gene3D" id="3.30.65.10">
    <property type="entry name" value="Bacterial Topoisomerase I, domain 1"/>
    <property type="match status" value="2"/>
</dbReference>
<dbReference type="PROSITE" id="PS52039">
    <property type="entry name" value="TOPO_IA_2"/>
    <property type="match status" value="1"/>
</dbReference>
<dbReference type="InterPro" id="IPR023405">
    <property type="entry name" value="Topo_IA_core_domain"/>
</dbReference>
<dbReference type="Gene3D" id="1.10.460.10">
    <property type="entry name" value="Topoisomerase I, domain 2"/>
    <property type="match status" value="1"/>
</dbReference>
<evidence type="ECO:0000313" key="14">
    <source>
        <dbReference type="EMBL" id="CED94459.1"/>
    </source>
</evidence>
<feature type="site" description="Interaction with DNA" evidence="10">
    <location>
        <position position="156"/>
    </location>
</feature>
<reference evidence="14 15" key="1">
    <citation type="submission" date="2014-04" db="EMBL/GenBank/DDBJ databases">
        <authorList>
            <person name="Hornung B.V."/>
        </authorList>
    </citation>
    <scope>NUCLEOTIDE SEQUENCE [LARGE SCALE GENOMIC DNA]</scope>
    <source>
        <strain evidence="14 15">CRIB</strain>
    </source>
</reference>
<keyword evidence="9 10" id="KW-0413">Isomerase</keyword>
<dbReference type="PANTHER" id="PTHR42785">
    <property type="entry name" value="DNA TOPOISOMERASE, TYPE IA, CORE"/>
    <property type="match status" value="1"/>
</dbReference>
<feature type="site" description="Interaction with DNA" evidence="10">
    <location>
        <position position="144"/>
    </location>
</feature>
<evidence type="ECO:0000256" key="8">
    <source>
        <dbReference type="ARBA" id="ARBA00023125"/>
    </source>
</evidence>
<dbReference type="InterPro" id="IPR013824">
    <property type="entry name" value="Topo_IA_cen_sub1"/>
</dbReference>
<dbReference type="InterPro" id="IPR013825">
    <property type="entry name" value="Topo_IA_cen_sub2"/>
</dbReference>
<evidence type="ECO:0000256" key="5">
    <source>
        <dbReference type="ARBA" id="ARBA00022833"/>
    </source>
</evidence>
<evidence type="ECO:0000313" key="15">
    <source>
        <dbReference type="Proteomes" id="UP000245622"/>
    </source>
</evidence>
<feature type="site" description="Interaction with DNA" evidence="10">
    <location>
        <position position="140"/>
    </location>
</feature>
<comment type="catalytic activity">
    <reaction evidence="1 10">
        <text>ATP-independent breakage of single-stranded DNA, followed by passage and rejoining.</text>
        <dbReference type="EC" id="5.6.2.1"/>
    </reaction>
</comment>
<comment type="subunit">
    <text evidence="10">Monomer.</text>
</comment>
<name>A0A1V1I2W4_9FIRM</name>
<dbReference type="SUPFAM" id="SSF56712">
    <property type="entry name" value="Prokaryotic type I DNA topoisomerase"/>
    <property type="match status" value="1"/>
</dbReference>
<dbReference type="InterPro" id="IPR013826">
    <property type="entry name" value="Topo_IA_cen_sub3"/>
</dbReference>
<dbReference type="InterPro" id="IPR013498">
    <property type="entry name" value="Topo_IA_Znf"/>
</dbReference>
<dbReference type="GO" id="GO:0003917">
    <property type="term" value="F:DNA topoisomerase type I (single strand cut, ATP-independent) activity"/>
    <property type="evidence" value="ECO:0007669"/>
    <property type="project" value="UniProtKB-UniRule"/>
</dbReference>
<feature type="region of interest" description="Interaction with DNA" evidence="10">
    <location>
        <begin position="164"/>
        <end position="169"/>
    </location>
</feature>
<feature type="active site" description="O-(5'-phospho-DNA)-tyrosine intermediate" evidence="10">
    <location>
        <position position="300"/>
    </location>
</feature>
<protein>
    <recommendedName>
        <fullName evidence="10">DNA topoisomerase 1</fullName>
        <ecNumber evidence="10">5.6.2.1</ecNumber>
    </recommendedName>
    <alternativeName>
        <fullName evidence="10">DNA topoisomerase I</fullName>
    </alternativeName>
</protein>
<dbReference type="GO" id="GO:0008270">
    <property type="term" value="F:zinc ion binding"/>
    <property type="evidence" value="ECO:0007669"/>
    <property type="project" value="UniProtKB-KW"/>
</dbReference>
<dbReference type="CDD" id="cd03363">
    <property type="entry name" value="TOPRIM_TopoIA_TopoI"/>
    <property type="match status" value="1"/>
</dbReference>
<evidence type="ECO:0000259" key="13">
    <source>
        <dbReference type="PROSITE" id="PS52039"/>
    </source>
</evidence>
<dbReference type="PROSITE" id="PS00396">
    <property type="entry name" value="TOPO_IA_1"/>
    <property type="match status" value="1"/>
</dbReference>
<dbReference type="InterPro" id="IPR023406">
    <property type="entry name" value="Topo_IA_AS"/>
</dbReference>
<evidence type="ECO:0000256" key="4">
    <source>
        <dbReference type="ARBA" id="ARBA00022771"/>
    </source>
</evidence>
<feature type="site" description="Interaction with DNA" evidence="10">
    <location>
        <position position="141"/>
    </location>
</feature>
<evidence type="ECO:0000256" key="9">
    <source>
        <dbReference type="ARBA" id="ARBA00023235"/>
    </source>
</evidence>
<feature type="site" description="Interaction with DNA" evidence="10">
    <location>
        <position position="34"/>
    </location>
</feature>
<dbReference type="GO" id="GO:0006265">
    <property type="term" value="P:DNA topological change"/>
    <property type="evidence" value="ECO:0007669"/>
    <property type="project" value="UniProtKB-UniRule"/>
</dbReference>
<evidence type="ECO:0000256" key="1">
    <source>
        <dbReference type="ARBA" id="ARBA00000213"/>
    </source>
</evidence>
<dbReference type="Pfam" id="PF01396">
    <property type="entry name" value="Zn_ribbon_Top1"/>
    <property type="match status" value="3"/>
</dbReference>
<keyword evidence="15" id="KW-1185">Reference proteome</keyword>
<dbReference type="InterPro" id="IPR000380">
    <property type="entry name" value="Topo_IA"/>
</dbReference>
<proteinExistence type="inferred from homology"/>
<dbReference type="EMBL" id="LN555523">
    <property type="protein sequence ID" value="CED94459.1"/>
    <property type="molecule type" value="Genomic_DNA"/>
</dbReference>
<dbReference type="InterPro" id="IPR028612">
    <property type="entry name" value="Topoisom_1_IA"/>
</dbReference>
<dbReference type="GO" id="GO:0005694">
    <property type="term" value="C:chromosome"/>
    <property type="evidence" value="ECO:0007669"/>
    <property type="project" value="InterPro"/>
</dbReference>
<feature type="compositionally biased region" description="Basic and acidic residues" evidence="11">
    <location>
        <begin position="337"/>
        <end position="351"/>
    </location>
</feature>
<dbReference type="Gene3D" id="2.70.20.10">
    <property type="entry name" value="Topoisomerase I, domain 3"/>
    <property type="match status" value="1"/>
</dbReference>
<dbReference type="PROSITE" id="PS50880">
    <property type="entry name" value="TOPRIM"/>
    <property type="match status" value="1"/>
</dbReference>
<dbReference type="Pfam" id="PF01131">
    <property type="entry name" value="Topoisom_bac"/>
    <property type="match status" value="1"/>
</dbReference>
<evidence type="ECO:0000256" key="11">
    <source>
        <dbReference type="SAM" id="MobiDB-lite"/>
    </source>
</evidence>
<comment type="similarity">
    <text evidence="2 10">Belongs to the type IA topoisomerase family.</text>
</comment>
<organism evidence="14 15">
    <name type="scientific">Romboutsia ilealis</name>
    <dbReference type="NCBI Taxonomy" id="1115758"/>
    <lineage>
        <taxon>Bacteria</taxon>
        <taxon>Bacillati</taxon>
        <taxon>Bacillota</taxon>
        <taxon>Clostridia</taxon>
        <taxon>Peptostreptococcales</taxon>
        <taxon>Peptostreptococcaceae</taxon>
        <taxon>Romboutsia</taxon>
    </lineage>
</organism>
<evidence type="ECO:0000256" key="10">
    <source>
        <dbReference type="HAMAP-Rule" id="MF_00952"/>
    </source>
</evidence>
<evidence type="ECO:0000256" key="3">
    <source>
        <dbReference type="ARBA" id="ARBA00022723"/>
    </source>
</evidence>
<dbReference type="NCBIfam" id="TIGR01051">
    <property type="entry name" value="topA_bact"/>
    <property type="match status" value="1"/>
</dbReference>
<accession>A0A1V1I2W4</accession>
<keyword evidence="8 10" id="KW-0238">DNA-binding</keyword>
<dbReference type="EC" id="5.6.2.1" evidence="10"/>
<dbReference type="InterPro" id="IPR003601">
    <property type="entry name" value="Topo_IA_2"/>
</dbReference>
<keyword evidence="4" id="KW-0863">Zinc-finger</keyword>
<dbReference type="SUPFAM" id="SSF57783">
    <property type="entry name" value="Zinc beta-ribbon"/>
    <property type="match status" value="1"/>
</dbReference>
<keyword evidence="6" id="KW-0460">Magnesium</keyword>
<evidence type="ECO:0000256" key="6">
    <source>
        <dbReference type="ARBA" id="ARBA00022842"/>
    </source>
</evidence>
<comment type="function">
    <text evidence="10">Releases the supercoiling and torsional tension of DNA, which is introduced during the DNA replication and transcription, by transiently cleaving and rejoining one strand of the DNA duplex. Introduces a single-strand break via transesterification at a target site in duplex DNA. The scissile phosphodiester is attacked by the catalytic tyrosine of the enzyme, resulting in the formation of a DNA-(5'-phosphotyrosyl)-enzyme intermediate and the expulsion of a 3'-OH DNA strand. The free DNA strand then undergoes passage around the unbroken strand, thus removing DNA supercoils. Finally, in the religation step, the DNA 3'-OH attacks the covalent intermediate to expel the active-site tyrosine and restore the DNA phosphodiester backbone.</text>
</comment>
<dbReference type="Pfam" id="PF01751">
    <property type="entry name" value="Toprim"/>
    <property type="match status" value="1"/>
</dbReference>
<feature type="domain" description="Topo IA-type catalytic" evidence="13">
    <location>
        <begin position="130"/>
        <end position="557"/>
    </location>
</feature>
<dbReference type="PRINTS" id="PR00417">
    <property type="entry name" value="PRTPISMRASEI"/>
</dbReference>
<feature type="domain" description="Toprim" evidence="12">
    <location>
        <begin position="3"/>
        <end position="114"/>
    </location>
</feature>
<dbReference type="PANTHER" id="PTHR42785:SF1">
    <property type="entry name" value="DNA TOPOISOMERASE"/>
    <property type="match status" value="1"/>
</dbReference>
<keyword evidence="3" id="KW-0479">Metal-binding</keyword>
<feature type="site" description="Interaction with DNA" evidence="10">
    <location>
        <position position="149"/>
    </location>
</feature>
<dbReference type="SMART" id="SM00493">
    <property type="entry name" value="TOPRIM"/>
    <property type="match status" value="1"/>
</dbReference>
<evidence type="ECO:0000259" key="12">
    <source>
        <dbReference type="PROSITE" id="PS50880"/>
    </source>
</evidence>
<dbReference type="Gene3D" id="3.40.50.140">
    <property type="match status" value="1"/>
</dbReference>
<keyword evidence="5" id="KW-0862">Zinc</keyword>
<dbReference type="GO" id="GO:0003677">
    <property type="term" value="F:DNA binding"/>
    <property type="evidence" value="ECO:0007669"/>
    <property type="project" value="UniProtKB-KW"/>
</dbReference>
<dbReference type="Gene3D" id="1.10.290.10">
    <property type="entry name" value="Topoisomerase I, domain 4"/>
    <property type="match status" value="1"/>
</dbReference>
<feature type="site" description="Interaction with DNA" evidence="10">
    <location>
        <position position="302"/>
    </location>
</feature>
<sequence length="694" mass="79142">MAKTLVIVESPAKAKTIEKFLGKSHYTVKASVGHVRDLPKSKLGVDIENNFEPQYINIRGKGDLIKELKKEAKKSKKVYLATDPDREGEAISWHLAYILGLDQNDECRIEFNEITKDAIKKAIKSPRSIDINLVDAQQARRVLDRLLGYQISPILWQKIRKGLSAGRVQSVTTKLICDREKEIEAFIPDEYWTIDVDAKTSNNEDINLKFYGKHKEKIELPNEEIVKSILDDIKDKDIIVNSIEARTRKKSAPKPFTTSMLQQEAANRLSFTTKKTMSIAQELYEGIDIENEGTVGLISYIRTDSKRISEEAKEKSKEYILEALGEGYYKPDFDKGKEKGSKKVQDAHEAIRPTSVSRTPESIKSSLTKDQFKLYNLIWRRFIASQMQDSVFDILNVECKIEDYILKATGSKMKFDGYTKIYNFTEREDKILPPINEGDTFTVKDILPLQHFTQPPARYTEASLVKTLEELGIGRPSTYAPTITTILNREYVEKQGSSLHPTELGKIVTDILETNFQKFIDVDFTATMESQLDEVEEGNVAWKEVVAKSYEPLKEAIEIAKENIEKINMDEETDEICENCGEHMVIKHGRFGKFMACKNYPECKTTKPIINKIGVKCPKCNEGDIILRKSKKGKAFYGCSNYPECDFLSWNKPTGDICDKCESYMVEKITKSETKVVCSNKECKNEIVKENSEN</sequence>
<feature type="region of interest" description="Disordered" evidence="11">
    <location>
        <begin position="337"/>
        <end position="357"/>
    </location>
</feature>
<feature type="site" description="Interaction with DNA" evidence="10">
    <location>
        <position position="489"/>
    </location>
</feature>
<evidence type="ECO:0000256" key="2">
    <source>
        <dbReference type="ARBA" id="ARBA00009446"/>
    </source>
</evidence>
<dbReference type="InterPro" id="IPR005733">
    <property type="entry name" value="TopoI_bac-type"/>
</dbReference>
<dbReference type="GeneID" id="82205879"/>
<dbReference type="SMART" id="SM00436">
    <property type="entry name" value="TOP1Bc"/>
    <property type="match status" value="1"/>
</dbReference>
<dbReference type="Proteomes" id="UP000245622">
    <property type="component" value="Chromosome 1"/>
</dbReference>